<feature type="region of interest" description="Disordered" evidence="1">
    <location>
        <begin position="1"/>
        <end position="29"/>
    </location>
</feature>
<sequence>MRRGSCSLRSHTRVPDTKKQPPPQGPAEVIPVHHKEATGTRHLVAQYSTIADTTCTSERAAVHPDLMTRLNAICEAFCVKLEDRARRLKASMRSTSKKPKQPLRK</sequence>
<evidence type="ECO:0000313" key="2">
    <source>
        <dbReference type="EMBL" id="CAH2300737.1"/>
    </source>
</evidence>
<proteinExistence type="predicted"/>
<dbReference type="EMBL" id="OW240917">
    <property type="protein sequence ID" value="CAH2300737.1"/>
    <property type="molecule type" value="Genomic_DNA"/>
</dbReference>
<keyword evidence="3" id="KW-1185">Reference proteome</keyword>
<accession>A0AAD1WAY9</accession>
<protein>
    <submittedName>
        <fullName evidence="2">Uncharacterized protein</fullName>
    </submittedName>
</protein>
<gene>
    <name evidence="2" type="ORF">PECUL_23A002164</name>
</gene>
<dbReference type="Proteomes" id="UP001295444">
    <property type="component" value="Chromosome 06"/>
</dbReference>
<evidence type="ECO:0000256" key="1">
    <source>
        <dbReference type="SAM" id="MobiDB-lite"/>
    </source>
</evidence>
<evidence type="ECO:0000313" key="3">
    <source>
        <dbReference type="Proteomes" id="UP001295444"/>
    </source>
</evidence>
<organism evidence="2 3">
    <name type="scientific">Pelobates cultripes</name>
    <name type="common">Western spadefoot toad</name>
    <dbReference type="NCBI Taxonomy" id="61616"/>
    <lineage>
        <taxon>Eukaryota</taxon>
        <taxon>Metazoa</taxon>
        <taxon>Chordata</taxon>
        <taxon>Craniata</taxon>
        <taxon>Vertebrata</taxon>
        <taxon>Euteleostomi</taxon>
        <taxon>Amphibia</taxon>
        <taxon>Batrachia</taxon>
        <taxon>Anura</taxon>
        <taxon>Pelobatoidea</taxon>
        <taxon>Pelobatidae</taxon>
        <taxon>Pelobates</taxon>
    </lineage>
</organism>
<name>A0AAD1WAY9_PELCU</name>
<reference evidence="2" key="1">
    <citation type="submission" date="2022-03" db="EMBL/GenBank/DDBJ databases">
        <authorList>
            <person name="Alioto T."/>
            <person name="Alioto T."/>
            <person name="Gomez Garrido J."/>
        </authorList>
    </citation>
    <scope>NUCLEOTIDE SEQUENCE</scope>
</reference>
<dbReference type="AlphaFoldDB" id="A0AAD1WAY9"/>